<dbReference type="SUPFAM" id="SSF47616">
    <property type="entry name" value="GST C-terminal domain-like"/>
    <property type="match status" value="1"/>
</dbReference>
<organism evidence="10 11">
    <name type="scientific">Planoprotostelium fungivorum</name>
    <dbReference type="NCBI Taxonomy" id="1890364"/>
    <lineage>
        <taxon>Eukaryota</taxon>
        <taxon>Amoebozoa</taxon>
        <taxon>Evosea</taxon>
        <taxon>Variosea</taxon>
        <taxon>Cavosteliida</taxon>
        <taxon>Cavosteliaceae</taxon>
        <taxon>Planoprotostelium</taxon>
    </lineage>
</organism>
<evidence type="ECO:0000256" key="5">
    <source>
        <dbReference type="ARBA" id="ARBA00022927"/>
    </source>
</evidence>
<comment type="subcellular location">
    <subcellularLocation>
        <location evidence="1">Mitochondrion outer membrane</location>
    </subcellularLocation>
</comment>
<evidence type="ECO:0000313" key="10">
    <source>
        <dbReference type="EMBL" id="PRP74052.1"/>
    </source>
</evidence>
<keyword evidence="5" id="KW-0653">Protein transport</keyword>
<feature type="domain" description="Mitochondrial outer membrane transport complex Sam37/metaxin N-terminal" evidence="8">
    <location>
        <begin position="23"/>
        <end position="119"/>
    </location>
</feature>
<dbReference type="Pfam" id="PF17171">
    <property type="entry name" value="GST_C_6"/>
    <property type="match status" value="1"/>
</dbReference>
<dbReference type="AlphaFoldDB" id="A0A2P6MQS6"/>
<evidence type="ECO:0000256" key="7">
    <source>
        <dbReference type="ARBA" id="ARBA00023136"/>
    </source>
</evidence>
<evidence type="ECO:0000256" key="3">
    <source>
        <dbReference type="ARBA" id="ARBA00022448"/>
    </source>
</evidence>
<feature type="domain" description="Metaxin glutathione S-transferase" evidence="9">
    <location>
        <begin position="163"/>
        <end position="225"/>
    </location>
</feature>
<accession>A0A2P6MQS6</accession>
<dbReference type="InterPro" id="IPR036282">
    <property type="entry name" value="Glutathione-S-Trfase_C_sf"/>
</dbReference>
<dbReference type="Proteomes" id="UP000241769">
    <property type="component" value="Unassembled WGS sequence"/>
</dbReference>
<evidence type="ECO:0000313" key="11">
    <source>
        <dbReference type="Proteomes" id="UP000241769"/>
    </source>
</evidence>
<dbReference type="GO" id="GO:0015031">
    <property type="term" value="P:protein transport"/>
    <property type="evidence" value="ECO:0007669"/>
    <property type="project" value="UniProtKB-KW"/>
</dbReference>
<dbReference type="GO" id="GO:0007005">
    <property type="term" value="P:mitochondrion organization"/>
    <property type="evidence" value="ECO:0007669"/>
    <property type="project" value="TreeGrafter"/>
</dbReference>
<dbReference type="PANTHER" id="PTHR12289">
    <property type="entry name" value="METAXIN RELATED"/>
    <property type="match status" value="1"/>
</dbReference>
<dbReference type="EMBL" id="MDYQ01000502">
    <property type="protein sequence ID" value="PRP74052.1"/>
    <property type="molecule type" value="Genomic_DNA"/>
</dbReference>
<evidence type="ECO:0000259" key="8">
    <source>
        <dbReference type="Pfam" id="PF10568"/>
    </source>
</evidence>
<keyword evidence="6" id="KW-0496">Mitochondrion</keyword>
<keyword evidence="7" id="KW-0472">Membrane</keyword>
<protein>
    <submittedName>
        <fullName evidence="10">Metaxin 3</fullName>
    </submittedName>
</protein>
<dbReference type="Pfam" id="PF10568">
    <property type="entry name" value="Tom37"/>
    <property type="match status" value="1"/>
</dbReference>
<comment type="similarity">
    <text evidence="2">Belongs to the metaxin family.</text>
</comment>
<sequence>MNLYTLYLAAPIDGLPLPLHPASIKVKMYAELSGFAAQTVEWDRDHNVSPTGKLPMLVAFMNNMLGEPLILPYLAAQSYDLDSTFSAEAKAEVCAFSFIDDKLDNIWRFHLWGNEVNSERNLYHSCAGKNLFVSAVRKIVTPPETQNMRYNLQTPEKVYGEASDLLHLLSDKLSDKLWFFGDIPSSFDTIVFGFLYCYLHADLPDASLSHMMQRHENLVRYVKRVEAQVFGTASPTPTFENKRLMYNDIERFPLFPKKEKKVKTLGQKQTNTLLSYGALGVIILLMARTAFTQKLVEQ</sequence>
<evidence type="ECO:0000256" key="6">
    <source>
        <dbReference type="ARBA" id="ARBA00023128"/>
    </source>
</evidence>
<comment type="caution">
    <text evidence="10">The sequence shown here is derived from an EMBL/GenBank/DDBJ whole genome shotgun (WGS) entry which is preliminary data.</text>
</comment>
<keyword evidence="11" id="KW-1185">Reference proteome</keyword>
<proteinExistence type="inferred from homology"/>
<evidence type="ECO:0000256" key="2">
    <source>
        <dbReference type="ARBA" id="ARBA00009170"/>
    </source>
</evidence>
<evidence type="ECO:0000259" key="9">
    <source>
        <dbReference type="Pfam" id="PF17171"/>
    </source>
</evidence>
<dbReference type="OrthoDB" id="5835136at2759"/>
<dbReference type="GO" id="GO:0001401">
    <property type="term" value="C:SAM complex"/>
    <property type="evidence" value="ECO:0007669"/>
    <property type="project" value="InterPro"/>
</dbReference>
<dbReference type="InterPro" id="IPR050931">
    <property type="entry name" value="Mito_Protein_Transport_Metaxin"/>
</dbReference>
<dbReference type="PANTHER" id="PTHR12289:SF41">
    <property type="entry name" value="FAILED AXON CONNECTIONS-RELATED"/>
    <property type="match status" value="1"/>
</dbReference>
<gene>
    <name evidence="10" type="ORF">PROFUN_08676</name>
</gene>
<dbReference type="InterPro" id="IPR019564">
    <property type="entry name" value="Sam37/metaxin_N"/>
</dbReference>
<keyword evidence="3" id="KW-0813">Transport</keyword>
<dbReference type="STRING" id="1890364.A0A2P6MQS6"/>
<keyword evidence="4" id="KW-1000">Mitochondrion outer membrane</keyword>
<dbReference type="InParanoid" id="A0A2P6MQS6"/>
<dbReference type="InterPro" id="IPR033468">
    <property type="entry name" value="Metaxin_GST"/>
</dbReference>
<name>A0A2P6MQS6_9EUKA</name>
<evidence type="ECO:0000256" key="1">
    <source>
        <dbReference type="ARBA" id="ARBA00004294"/>
    </source>
</evidence>
<reference evidence="10 11" key="1">
    <citation type="journal article" date="2018" name="Genome Biol. Evol.">
        <title>Multiple Roots of Fruiting Body Formation in Amoebozoa.</title>
        <authorList>
            <person name="Hillmann F."/>
            <person name="Forbes G."/>
            <person name="Novohradska S."/>
            <person name="Ferling I."/>
            <person name="Riege K."/>
            <person name="Groth M."/>
            <person name="Westermann M."/>
            <person name="Marz M."/>
            <person name="Spaller T."/>
            <person name="Winckler T."/>
            <person name="Schaap P."/>
            <person name="Glockner G."/>
        </authorList>
    </citation>
    <scope>NUCLEOTIDE SEQUENCE [LARGE SCALE GENOMIC DNA]</scope>
    <source>
        <strain evidence="10 11">Jena</strain>
    </source>
</reference>
<evidence type="ECO:0000256" key="4">
    <source>
        <dbReference type="ARBA" id="ARBA00022787"/>
    </source>
</evidence>